<evidence type="ECO:0000259" key="4">
    <source>
        <dbReference type="PROSITE" id="PS51203"/>
    </source>
</evidence>
<evidence type="ECO:0000313" key="6">
    <source>
        <dbReference type="Proteomes" id="UP000036923"/>
    </source>
</evidence>
<dbReference type="STRING" id="398512.Bccel_4355"/>
<keyword evidence="5" id="KW-0346">Stress response</keyword>
<dbReference type="eggNOG" id="COG0071">
    <property type="taxonomic scope" value="Bacteria"/>
</dbReference>
<dbReference type="InterPro" id="IPR002068">
    <property type="entry name" value="A-crystallin/Hsp20_dom"/>
</dbReference>
<comment type="caution">
    <text evidence="5">The sequence shown here is derived from an EMBL/GenBank/DDBJ whole genome shotgun (WGS) entry which is preliminary data.</text>
</comment>
<dbReference type="PROSITE" id="PS51203">
    <property type="entry name" value="CS"/>
    <property type="match status" value="1"/>
</dbReference>
<dbReference type="PANTHER" id="PTHR11527">
    <property type="entry name" value="HEAT-SHOCK PROTEIN 20 FAMILY MEMBER"/>
    <property type="match status" value="1"/>
</dbReference>
<dbReference type="InterPro" id="IPR008978">
    <property type="entry name" value="HSP20-like_chaperone"/>
</dbReference>
<proteinExistence type="inferred from homology"/>
<dbReference type="CDD" id="cd06464">
    <property type="entry name" value="ACD_sHsps-like"/>
    <property type="match status" value="1"/>
</dbReference>
<dbReference type="Gene3D" id="2.60.40.790">
    <property type="match status" value="1"/>
</dbReference>
<dbReference type="InterPro" id="IPR031107">
    <property type="entry name" value="Small_HSP"/>
</dbReference>
<comment type="similarity">
    <text evidence="1 2">Belongs to the small heat shock protein (HSP20) family.</text>
</comment>
<evidence type="ECO:0000259" key="3">
    <source>
        <dbReference type="PROSITE" id="PS01031"/>
    </source>
</evidence>
<evidence type="ECO:0000313" key="5">
    <source>
        <dbReference type="EMBL" id="KNY29081.1"/>
    </source>
</evidence>
<gene>
    <name evidence="5" type="ORF">Bccel_4355</name>
</gene>
<dbReference type="SUPFAM" id="SSF49764">
    <property type="entry name" value="HSP20-like chaperones"/>
    <property type="match status" value="1"/>
</dbReference>
<dbReference type="InterPro" id="IPR007052">
    <property type="entry name" value="CS_dom"/>
</dbReference>
<evidence type="ECO:0000256" key="1">
    <source>
        <dbReference type="PROSITE-ProRule" id="PRU00285"/>
    </source>
</evidence>
<dbReference type="PATRIC" id="fig|398512.5.peg.4563"/>
<dbReference type="EMBL" id="LGTC01000001">
    <property type="protein sequence ID" value="KNY29081.1"/>
    <property type="molecule type" value="Genomic_DNA"/>
</dbReference>
<keyword evidence="6" id="KW-1185">Reference proteome</keyword>
<name>A0A0L6JTA4_9FIRM</name>
<sequence>MSLVPWNPFREMDNFSKDISSLIDFSPFRFFGGMNSPRVDVFQTDTDVVVKAEIPGITKEDLNVYVDENSIRLSGQSKRDNEYKDENIYRTERYYGSFSRTIPLPVEIKSEQAKAEYKDGILSITVPKVEQAKAKGKKIDIQ</sequence>
<dbReference type="AlphaFoldDB" id="A0A0L6JTA4"/>
<dbReference type="PROSITE" id="PS01031">
    <property type="entry name" value="SHSP"/>
    <property type="match status" value="1"/>
</dbReference>
<dbReference type="Proteomes" id="UP000036923">
    <property type="component" value="Unassembled WGS sequence"/>
</dbReference>
<dbReference type="Pfam" id="PF00011">
    <property type="entry name" value="HSP20"/>
    <property type="match status" value="1"/>
</dbReference>
<feature type="domain" description="CS" evidence="4">
    <location>
        <begin position="34"/>
        <end position="140"/>
    </location>
</feature>
<evidence type="ECO:0000256" key="2">
    <source>
        <dbReference type="RuleBase" id="RU003616"/>
    </source>
</evidence>
<accession>A0A0L6JTA4</accession>
<dbReference type="OrthoDB" id="9811615at2"/>
<protein>
    <submittedName>
        <fullName evidence="5">Heat shock protein Hsp20</fullName>
    </submittedName>
</protein>
<feature type="domain" description="SHSP" evidence="3">
    <location>
        <begin position="30"/>
        <end position="142"/>
    </location>
</feature>
<organism evidence="5 6">
    <name type="scientific">Pseudobacteroides cellulosolvens ATCC 35603 = DSM 2933</name>
    <dbReference type="NCBI Taxonomy" id="398512"/>
    <lineage>
        <taxon>Bacteria</taxon>
        <taxon>Bacillati</taxon>
        <taxon>Bacillota</taxon>
        <taxon>Clostridia</taxon>
        <taxon>Eubacteriales</taxon>
        <taxon>Oscillospiraceae</taxon>
        <taxon>Pseudobacteroides</taxon>
    </lineage>
</organism>
<reference evidence="6" key="1">
    <citation type="submission" date="2015-07" db="EMBL/GenBank/DDBJ databases">
        <title>Near-Complete Genome Sequence of the Cellulolytic Bacterium Bacteroides (Pseudobacteroides) cellulosolvens ATCC 35603.</title>
        <authorList>
            <person name="Dassa B."/>
            <person name="Utturkar S.M."/>
            <person name="Klingeman D.M."/>
            <person name="Hurt R.A."/>
            <person name="Keller M."/>
            <person name="Xu J."/>
            <person name="Reddy Y.H.K."/>
            <person name="Borovok I."/>
            <person name="Grinberg I.R."/>
            <person name="Lamed R."/>
            <person name="Zhivin O."/>
            <person name="Bayer E.A."/>
            <person name="Brown S.D."/>
        </authorList>
    </citation>
    <scope>NUCLEOTIDE SEQUENCE [LARGE SCALE GENOMIC DNA]</scope>
    <source>
        <strain evidence="6">DSM 2933</strain>
    </source>
</reference>